<dbReference type="SMART" id="SM00387">
    <property type="entry name" value="HATPase_c"/>
    <property type="match status" value="1"/>
</dbReference>
<feature type="compositionally biased region" description="Basic residues" evidence="7">
    <location>
        <begin position="27"/>
        <end position="42"/>
    </location>
</feature>
<evidence type="ECO:0000256" key="1">
    <source>
        <dbReference type="ARBA" id="ARBA00000085"/>
    </source>
</evidence>
<dbReference type="FunFam" id="3.30.565.10:FF:000006">
    <property type="entry name" value="Sensor histidine kinase WalK"/>
    <property type="match status" value="1"/>
</dbReference>
<keyword evidence="8" id="KW-1133">Transmembrane helix</keyword>
<dbReference type="PANTHER" id="PTHR43304">
    <property type="entry name" value="PHYTOCHROME-LIKE PROTEIN CPH1"/>
    <property type="match status" value="1"/>
</dbReference>
<dbReference type="Pfam" id="PF00512">
    <property type="entry name" value="HisKA"/>
    <property type="match status" value="1"/>
</dbReference>
<dbReference type="InterPro" id="IPR035965">
    <property type="entry name" value="PAS-like_dom_sf"/>
</dbReference>
<evidence type="ECO:0000256" key="3">
    <source>
        <dbReference type="ARBA" id="ARBA00012438"/>
    </source>
</evidence>
<dbReference type="NCBIfam" id="TIGR00229">
    <property type="entry name" value="sensory_box"/>
    <property type="match status" value="2"/>
</dbReference>
<comment type="subcellular location">
    <subcellularLocation>
        <location evidence="2">Cell inner membrane</location>
        <topology evidence="2">Multi-pass membrane protein</topology>
    </subcellularLocation>
</comment>
<dbReference type="Pfam" id="PF13426">
    <property type="entry name" value="PAS_9"/>
    <property type="match status" value="1"/>
</dbReference>
<dbReference type="InterPro" id="IPR052162">
    <property type="entry name" value="Sensor_kinase/Photoreceptor"/>
</dbReference>
<dbReference type="InterPro" id="IPR003661">
    <property type="entry name" value="HisK_dim/P_dom"/>
</dbReference>
<dbReference type="GO" id="GO:0000155">
    <property type="term" value="F:phosphorelay sensor kinase activity"/>
    <property type="evidence" value="ECO:0007669"/>
    <property type="project" value="InterPro"/>
</dbReference>
<dbReference type="EC" id="2.7.13.3" evidence="3"/>
<evidence type="ECO:0000256" key="4">
    <source>
        <dbReference type="ARBA" id="ARBA00022553"/>
    </source>
</evidence>
<dbReference type="SMART" id="SM00086">
    <property type="entry name" value="PAC"/>
    <property type="match status" value="2"/>
</dbReference>
<dbReference type="KEGG" id="bte:BTH_II1007"/>
<evidence type="ECO:0000256" key="5">
    <source>
        <dbReference type="ARBA" id="ARBA00022679"/>
    </source>
</evidence>
<feature type="transmembrane region" description="Helical" evidence="8">
    <location>
        <begin position="114"/>
        <end position="138"/>
    </location>
</feature>
<dbReference type="PROSITE" id="PS50113">
    <property type="entry name" value="PAC"/>
    <property type="match status" value="2"/>
</dbReference>
<dbReference type="InterPro" id="IPR003594">
    <property type="entry name" value="HATPase_dom"/>
</dbReference>
<dbReference type="Pfam" id="PF00989">
    <property type="entry name" value="PAS"/>
    <property type="match status" value="1"/>
</dbReference>
<dbReference type="InterPro" id="IPR036890">
    <property type="entry name" value="HATPase_C_sf"/>
</dbReference>
<evidence type="ECO:0000259" key="10">
    <source>
        <dbReference type="PROSITE" id="PS50112"/>
    </source>
</evidence>
<accession>Q2T6J5</accession>
<dbReference type="SUPFAM" id="SSF55785">
    <property type="entry name" value="PYP-like sensor domain (PAS domain)"/>
    <property type="match status" value="2"/>
</dbReference>
<proteinExistence type="predicted"/>
<dbReference type="InterPro" id="IPR013767">
    <property type="entry name" value="PAS_fold"/>
</dbReference>
<dbReference type="SUPFAM" id="SSF47384">
    <property type="entry name" value="Homodimeric domain of signal transducing histidine kinase"/>
    <property type="match status" value="1"/>
</dbReference>
<name>Q2T6J5_BURTA</name>
<feature type="domain" description="PAC" evidence="11">
    <location>
        <begin position="525"/>
        <end position="575"/>
    </location>
</feature>
<evidence type="ECO:0000313" key="13">
    <source>
        <dbReference type="Proteomes" id="UP000001930"/>
    </source>
</evidence>
<dbReference type="CDD" id="cd00082">
    <property type="entry name" value="HisKA"/>
    <property type="match status" value="1"/>
</dbReference>
<dbReference type="Proteomes" id="UP000001930">
    <property type="component" value="Chromosome II"/>
</dbReference>
<sequence length="812" mass="89538">MRPWCPSPNLQTSFVHCARARPERRSCRQRFRPGRNGRRRRAPGAEGAASVARGARFARRGSGPECVAARCGLVRRPPPAIELANGFLAKTPGGVEMASGIRRLGKTASRWIDFGLWTAAALLLLTAGVGALGTARLFDSEADVHRASEVISGLERLLSLARDMETGQRGYILTGKPDYLQPYEAALPEIRKEFDALAPLVQDDPVQQRRLAALRTLLKRKQDELAATIALRKSEGFDAAQAIVSSDAGKIFMDRARTMVNDMEATVQQQLRALRDRARATRDVAIAVGLASGLLTLVVCVSFGYVMRRLLLVESAASDDLFAQRELLHVTLASIGDGVIATDVDGRITFFNRVAEEMTALAADAVVGQPIEQVLTFRHALTQRVIDNPARVAVERKRIAALPVHTRFVGRGGGELPVDGNAAPTFDANGKLVGAVLVVRDVSERERAEERFRLAVEAAPNAMIMVNREGKIVLVNSQAEKFFDYVRGDMIGQGIDMLVPERFRAGHATHRGAFFGKPDARPMGAGRDLFGLRRDGSEFPVEIGLNPITTSEGAFVLCSITDITARKRAEHELRRRSEELARSNQDLEQFAYVASHDLQEPLRAVAGPLQLLQRRYQGQLDARADEFIGHAVDGATRMQSLIDDLLSYSRVGRLEDARQPVDCERVLDEALRNLSAAIRESGAQITHDRLPIVHGIAAQLVLLFQNLIGNAIKFRSKERIARIHLEADTRDDAWVFRVRDNGIGIDPQYFERIFLIFQRLHTRREYPGTGLGLALCKRIVEHHGGRIAVESEPGRGTTFSFALSRPGAEETR</sequence>
<feature type="transmembrane region" description="Helical" evidence="8">
    <location>
        <begin position="284"/>
        <end position="307"/>
    </location>
</feature>
<dbReference type="InterPro" id="IPR000014">
    <property type="entry name" value="PAS"/>
</dbReference>
<dbReference type="PRINTS" id="PR00344">
    <property type="entry name" value="BCTRLSENSOR"/>
</dbReference>
<gene>
    <name evidence="12" type="ordered locus">BTH_II1007</name>
</gene>
<dbReference type="PROSITE" id="PS50112">
    <property type="entry name" value="PAS"/>
    <property type="match status" value="2"/>
</dbReference>
<evidence type="ECO:0000256" key="8">
    <source>
        <dbReference type="SAM" id="Phobius"/>
    </source>
</evidence>
<evidence type="ECO:0000313" key="12">
    <source>
        <dbReference type="EMBL" id="ABC35329.1"/>
    </source>
</evidence>
<evidence type="ECO:0000256" key="7">
    <source>
        <dbReference type="SAM" id="MobiDB-lite"/>
    </source>
</evidence>
<dbReference type="Gene3D" id="3.30.565.10">
    <property type="entry name" value="Histidine kinase-like ATPase, C-terminal domain"/>
    <property type="match status" value="1"/>
</dbReference>
<feature type="region of interest" description="Disordered" evidence="7">
    <location>
        <begin position="26"/>
        <end position="50"/>
    </location>
</feature>
<dbReference type="InterPro" id="IPR036097">
    <property type="entry name" value="HisK_dim/P_sf"/>
</dbReference>
<dbReference type="Gene3D" id="3.30.450.20">
    <property type="entry name" value="PAS domain"/>
    <property type="match status" value="2"/>
</dbReference>
<protein>
    <recommendedName>
        <fullName evidence="3">histidine kinase</fullName>
        <ecNumber evidence="3">2.7.13.3</ecNumber>
    </recommendedName>
</protein>
<keyword evidence="5" id="KW-0808">Transferase</keyword>
<dbReference type="CDD" id="cd19410">
    <property type="entry name" value="HK9-like_sensor"/>
    <property type="match status" value="1"/>
</dbReference>
<keyword evidence="4" id="KW-0597">Phosphoprotein</keyword>
<reference evidence="12 13" key="1">
    <citation type="journal article" date="2005" name="BMC Genomics">
        <title>Bacterial genome adaptation to niches: divergence of the potential virulence genes in three Burkholderia species of different survival strategies.</title>
        <authorList>
            <person name="Kim H.S."/>
            <person name="Schell M.A."/>
            <person name="Yu Y."/>
            <person name="Ulrich R.L."/>
            <person name="Sarria S.H."/>
            <person name="Nierman W.C."/>
            <person name="DeShazer D."/>
        </authorList>
    </citation>
    <scope>NUCLEOTIDE SEQUENCE [LARGE SCALE GENOMIC DNA]</scope>
    <source>
        <strain evidence="13">ATCC 700388 / DSM 13276 / CCUG 48851 / CIP 106301 / E264</strain>
    </source>
</reference>
<evidence type="ECO:0000259" key="9">
    <source>
        <dbReference type="PROSITE" id="PS50109"/>
    </source>
</evidence>
<dbReference type="PROSITE" id="PS50109">
    <property type="entry name" value="HIS_KIN"/>
    <property type="match status" value="1"/>
</dbReference>
<dbReference type="Pfam" id="PF05227">
    <property type="entry name" value="CHASE3"/>
    <property type="match status" value="1"/>
</dbReference>
<dbReference type="HOGENOM" id="CLU_000445_114_71_4"/>
<dbReference type="SUPFAM" id="SSF55874">
    <property type="entry name" value="ATPase domain of HSP90 chaperone/DNA topoisomerase II/histidine kinase"/>
    <property type="match status" value="1"/>
</dbReference>
<dbReference type="InterPro" id="IPR001610">
    <property type="entry name" value="PAC"/>
</dbReference>
<dbReference type="Gene3D" id="1.10.287.130">
    <property type="match status" value="1"/>
</dbReference>
<keyword evidence="13" id="KW-1185">Reference proteome</keyword>
<dbReference type="GO" id="GO:0005886">
    <property type="term" value="C:plasma membrane"/>
    <property type="evidence" value="ECO:0007669"/>
    <property type="project" value="UniProtKB-SubCell"/>
</dbReference>
<dbReference type="CDD" id="cd00130">
    <property type="entry name" value="PAS"/>
    <property type="match status" value="2"/>
</dbReference>
<dbReference type="EMBL" id="CP000085">
    <property type="protein sequence ID" value="ABC35329.1"/>
    <property type="molecule type" value="Genomic_DNA"/>
</dbReference>
<evidence type="ECO:0000256" key="2">
    <source>
        <dbReference type="ARBA" id="ARBA00004429"/>
    </source>
</evidence>
<dbReference type="PANTHER" id="PTHR43304:SF1">
    <property type="entry name" value="PAC DOMAIN-CONTAINING PROTEIN"/>
    <property type="match status" value="1"/>
</dbReference>
<comment type="catalytic activity">
    <reaction evidence="1">
        <text>ATP + protein L-histidine = ADP + protein N-phospho-L-histidine.</text>
        <dbReference type="EC" id="2.7.13.3"/>
    </reaction>
</comment>
<evidence type="ECO:0000256" key="6">
    <source>
        <dbReference type="ARBA" id="ARBA00022777"/>
    </source>
</evidence>
<keyword evidence="8" id="KW-0472">Membrane</keyword>
<organism evidence="12 13">
    <name type="scientific">Burkholderia thailandensis (strain ATCC 700388 / DSM 13276 / CCUG 48851 / CIP 106301 / E264)</name>
    <dbReference type="NCBI Taxonomy" id="271848"/>
    <lineage>
        <taxon>Bacteria</taxon>
        <taxon>Pseudomonadati</taxon>
        <taxon>Pseudomonadota</taxon>
        <taxon>Betaproteobacteria</taxon>
        <taxon>Burkholderiales</taxon>
        <taxon>Burkholderiaceae</taxon>
        <taxon>Burkholderia</taxon>
        <taxon>pseudomallei group</taxon>
    </lineage>
</organism>
<dbReference type="AlphaFoldDB" id="Q2T6J5"/>
<feature type="domain" description="PAS" evidence="10">
    <location>
        <begin position="448"/>
        <end position="501"/>
    </location>
</feature>
<feature type="domain" description="Histidine kinase" evidence="9">
    <location>
        <begin position="593"/>
        <end position="807"/>
    </location>
</feature>
<dbReference type="SMART" id="SM00388">
    <property type="entry name" value="HisKA"/>
    <property type="match status" value="1"/>
</dbReference>
<dbReference type="InterPro" id="IPR007891">
    <property type="entry name" value="CHASE3"/>
</dbReference>
<dbReference type="InterPro" id="IPR004358">
    <property type="entry name" value="Sig_transdc_His_kin-like_C"/>
</dbReference>
<dbReference type="InterPro" id="IPR005467">
    <property type="entry name" value="His_kinase_dom"/>
</dbReference>
<evidence type="ECO:0000259" key="11">
    <source>
        <dbReference type="PROSITE" id="PS50113"/>
    </source>
</evidence>
<feature type="domain" description="PAC" evidence="11">
    <location>
        <begin position="402"/>
        <end position="454"/>
    </location>
</feature>
<feature type="domain" description="PAS" evidence="10">
    <location>
        <begin position="324"/>
        <end position="397"/>
    </location>
</feature>
<dbReference type="Pfam" id="PF02518">
    <property type="entry name" value="HATPase_c"/>
    <property type="match status" value="1"/>
</dbReference>
<keyword evidence="8" id="KW-0812">Transmembrane</keyword>
<keyword evidence="6 12" id="KW-0418">Kinase</keyword>
<dbReference type="SMART" id="SM00091">
    <property type="entry name" value="PAS"/>
    <property type="match status" value="2"/>
</dbReference>
<dbReference type="GO" id="GO:0006355">
    <property type="term" value="P:regulation of DNA-templated transcription"/>
    <property type="evidence" value="ECO:0007669"/>
    <property type="project" value="InterPro"/>
</dbReference>
<dbReference type="InterPro" id="IPR000700">
    <property type="entry name" value="PAS-assoc_C"/>
</dbReference>